<keyword evidence="2" id="KW-0808">Transferase</keyword>
<keyword evidence="3" id="KW-1185">Reference proteome</keyword>
<dbReference type="Gene3D" id="3.40.630.30">
    <property type="match status" value="1"/>
</dbReference>
<feature type="domain" description="N-acetyltransferase" evidence="1">
    <location>
        <begin position="1"/>
        <end position="144"/>
    </location>
</feature>
<dbReference type="InterPro" id="IPR039143">
    <property type="entry name" value="GNPNAT1-like"/>
</dbReference>
<evidence type="ECO:0000313" key="3">
    <source>
        <dbReference type="Proteomes" id="UP000196573"/>
    </source>
</evidence>
<sequence length="144" mass="16201">MVIRKITLDEIQGVFQLIGEFNRKPAPDPSTEKVEQIFHQLTQSGGFVVGAFDNDRMIGTCTFNLCHNFSWSGAPFAMLENMVITEAYRNKGIGKAMMAFIDQECLRLGCYKVMVTTGVQREAAIRFYQSAGYQANKAGLQKRF</sequence>
<dbReference type="OrthoDB" id="7595389at2"/>
<dbReference type="RefSeq" id="WP_087106458.1">
    <property type="nucleotide sequence ID" value="NZ_CBCSCN010000004.1"/>
</dbReference>
<dbReference type="CDD" id="cd04301">
    <property type="entry name" value="NAT_SF"/>
    <property type="match status" value="1"/>
</dbReference>
<dbReference type="GO" id="GO:0008080">
    <property type="term" value="F:N-acetyltransferase activity"/>
    <property type="evidence" value="ECO:0007669"/>
    <property type="project" value="TreeGrafter"/>
</dbReference>
<organism evidence="2 3">
    <name type="scientific">Parendozoicomonas haliclonae</name>
    <dbReference type="NCBI Taxonomy" id="1960125"/>
    <lineage>
        <taxon>Bacteria</taxon>
        <taxon>Pseudomonadati</taxon>
        <taxon>Pseudomonadota</taxon>
        <taxon>Gammaproteobacteria</taxon>
        <taxon>Oceanospirillales</taxon>
        <taxon>Endozoicomonadaceae</taxon>
        <taxon>Parendozoicomonas</taxon>
    </lineage>
</organism>
<dbReference type="PROSITE" id="PS51186">
    <property type="entry name" value="GNAT"/>
    <property type="match status" value="1"/>
</dbReference>
<accession>A0A1X7AF69</accession>
<reference evidence="2 3" key="1">
    <citation type="submission" date="2017-03" db="EMBL/GenBank/DDBJ databases">
        <authorList>
            <person name="Afonso C.L."/>
            <person name="Miller P.J."/>
            <person name="Scott M.A."/>
            <person name="Spackman E."/>
            <person name="Goraichik I."/>
            <person name="Dimitrov K.M."/>
            <person name="Suarez D.L."/>
            <person name="Swayne D.E."/>
        </authorList>
    </citation>
    <scope>NUCLEOTIDE SEQUENCE [LARGE SCALE GENOMIC DNA]</scope>
    <source>
        <strain evidence="2">SB41UT1</strain>
    </source>
</reference>
<evidence type="ECO:0000259" key="1">
    <source>
        <dbReference type="PROSITE" id="PS51186"/>
    </source>
</evidence>
<dbReference type="PANTHER" id="PTHR13355">
    <property type="entry name" value="GLUCOSAMINE 6-PHOSPHATE N-ACETYLTRANSFERASE"/>
    <property type="match status" value="1"/>
</dbReference>
<name>A0A1X7AF69_9GAMM</name>
<dbReference type="InterPro" id="IPR016181">
    <property type="entry name" value="Acyl_CoA_acyltransferase"/>
</dbReference>
<dbReference type="InterPro" id="IPR000182">
    <property type="entry name" value="GNAT_dom"/>
</dbReference>
<dbReference type="AlphaFoldDB" id="A0A1X7AF69"/>
<gene>
    <name evidence="2" type="ORF">EHSB41UT_00453</name>
</gene>
<dbReference type="EMBL" id="FWPT01000001">
    <property type="protein sequence ID" value="SMA34818.1"/>
    <property type="molecule type" value="Genomic_DNA"/>
</dbReference>
<dbReference type="SUPFAM" id="SSF55729">
    <property type="entry name" value="Acyl-CoA N-acyltransferases (Nat)"/>
    <property type="match status" value="1"/>
</dbReference>
<protein>
    <submittedName>
        <fullName evidence="2">Putative acetyltransferase</fullName>
    </submittedName>
</protein>
<dbReference type="Proteomes" id="UP000196573">
    <property type="component" value="Unassembled WGS sequence"/>
</dbReference>
<proteinExistence type="predicted"/>
<dbReference type="Pfam" id="PF00583">
    <property type="entry name" value="Acetyltransf_1"/>
    <property type="match status" value="1"/>
</dbReference>
<evidence type="ECO:0000313" key="2">
    <source>
        <dbReference type="EMBL" id="SMA34818.1"/>
    </source>
</evidence>
<dbReference type="PANTHER" id="PTHR13355:SF15">
    <property type="entry name" value="GCN5-RELATED N-ACETYLTRANSFERASE 3, CHLOROPLASTIC"/>
    <property type="match status" value="1"/>
</dbReference>